<proteinExistence type="predicted"/>
<accession>A0A6C0KCA5</accession>
<reference evidence="2" key="1">
    <citation type="journal article" date="2020" name="Nature">
        <title>Giant virus diversity and host interactions through global metagenomics.</title>
        <authorList>
            <person name="Schulz F."/>
            <person name="Roux S."/>
            <person name="Paez-Espino D."/>
            <person name="Jungbluth S."/>
            <person name="Walsh D.A."/>
            <person name="Denef V.J."/>
            <person name="McMahon K.D."/>
            <person name="Konstantinidis K.T."/>
            <person name="Eloe-Fadrosh E.A."/>
            <person name="Kyrpides N.C."/>
            <person name="Woyke T."/>
        </authorList>
    </citation>
    <scope>NUCLEOTIDE SEQUENCE</scope>
    <source>
        <strain evidence="2">GVMAG-S-1103017-68</strain>
    </source>
</reference>
<keyword evidence="1" id="KW-0812">Transmembrane</keyword>
<sequence>MDDFEKACNNIVGAYTTAGASPQPTFARRSDVSAERTTWRRADWLYLSSTAAGLMLMFVGAS</sequence>
<dbReference type="AlphaFoldDB" id="A0A6C0KCA5"/>
<dbReference type="EMBL" id="MN740855">
    <property type="protein sequence ID" value="QHU15329.1"/>
    <property type="molecule type" value="Genomic_DNA"/>
</dbReference>
<name>A0A6C0KCA5_9ZZZZ</name>
<keyword evidence="1" id="KW-1133">Transmembrane helix</keyword>
<organism evidence="2">
    <name type="scientific">viral metagenome</name>
    <dbReference type="NCBI Taxonomy" id="1070528"/>
    <lineage>
        <taxon>unclassified sequences</taxon>
        <taxon>metagenomes</taxon>
        <taxon>organismal metagenomes</taxon>
    </lineage>
</organism>
<keyword evidence="1" id="KW-0472">Membrane</keyword>
<evidence type="ECO:0000256" key="1">
    <source>
        <dbReference type="SAM" id="Phobius"/>
    </source>
</evidence>
<protein>
    <submittedName>
        <fullName evidence="2">Uncharacterized protein</fullName>
    </submittedName>
</protein>
<evidence type="ECO:0000313" key="2">
    <source>
        <dbReference type="EMBL" id="QHU15329.1"/>
    </source>
</evidence>
<feature type="transmembrane region" description="Helical" evidence="1">
    <location>
        <begin position="44"/>
        <end position="61"/>
    </location>
</feature>